<keyword evidence="10" id="KW-1133">Transmembrane helix</keyword>
<dbReference type="InterPro" id="IPR011990">
    <property type="entry name" value="TPR-like_helical_dom_sf"/>
</dbReference>
<feature type="signal peptide" evidence="11">
    <location>
        <begin position="1"/>
        <end position="19"/>
    </location>
</feature>
<dbReference type="InterPro" id="IPR001789">
    <property type="entry name" value="Sig_transdc_resp-reg_receiver"/>
</dbReference>
<dbReference type="PROSITE" id="PS50109">
    <property type="entry name" value="HIS_KIN"/>
    <property type="match status" value="1"/>
</dbReference>
<dbReference type="KEGG" id="mlt:VC82_857"/>
<keyword evidence="5 15" id="KW-0238">DNA-binding</keyword>
<dbReference type="SMART" id="SM00342">
    <property type="entry name" value="HTH_ARAC"/>
    <property type="match status" value="1"/>
</dbReference>
<evidence type="ECO:0000256" key="11">
    <source>
        <dbReference type="SAM" id="SignalP"/>
    </source>
</evidence>
<dbReference type="InterPro" id="IPR018062">
    <property type="entry name" value="HTH_AraC-typ_CS"/>
</dbReference>
<dbReference type="PROSITE" id="PS50005">
    <property type="entry name" value="TPR"/>
    <property type="match status" value="2"/>
</dbReference>
<comment type="catalytic activity">
    <reaction evidence="1">
        <text>ATP + protein L-histidine = ADP + protein N-phospho-L-histidine.</text>
        <dbReference type="EC" id="2.7.13.3"/>
    </reaction>
</comment>
<protein>
    <recommendedName>
        <fullName evidence="2">histidine kinase</fullName>
        <ecNumber evidence="2">2.7.13.3</ecNumber>
    </recommendedName>
</protein>
<dbReference type="OrthoDB" id="358279at2"/>
<dbReference type="InterPro" id="IPR020449">
    <property type="entry name" value="Tscrpt_reg_AraC-type_HTH"/>
</dbReference>
<proteinExistence type="predicted"/>
<dbReference type="SUPFAM" id="SSF52172">
    <property type="entry name" value="CheY-like"/>
    <property type="match status" value="1"/>
</dbReference>
<dbReference type="SMART" id="SM00448">
    <property type="entry name" value="REC"/>
    <property type="match status" value="1"/>
</dbReference>
<name>A0A0D5YQF5_9FLAO</name>
<keyword evidence="9" id="KW-0175">Coiled coil</keyword>
<keyword evidence="6" id="KW-0804">Transcription</keyword>
<feature type="transmembrane region" description="Helical" evidence="10">
    <location>
        <begin position="440"/>
        <end position="459"/>
    </location>
</feature>
<keyword evidence="8" id="KW-0802">TPR repeat</keyword>
<dbReference type="SMART" id="SM00388">
    <property type="entry name" value="HisKA"/>
    <property type="match status" value="1"/>
</dbReference>
<dbReference type="InterPro" id="IPR005467">
    <property type="entry name" value="His_kinase_dom"/>
</dbReference>
<dbReference type="HOGENOM" id="CLU_013213_0_0_10"/>
<evidence type="ECO:0000259" key="13">
    <source>
        <dbReference type="PROSITE" id="PS50109"/>
    </source>
</evidence>
<dbReference type="InterPro" id="IPR003661">
    <property type="entry name" value="HisK_dim/P_dom"/>
</dbReference>
<dbReference type="SMART" id="SM00387">
    <property type="entry name" value="HATPase_c"/>
    <property type="match status" value="1"/>
</dbReference>
<dbReference type="Pfam" id="PF12833">
    <property type="entry name" value="HTH_18"/>
    <property type="match status" value="1"/>
</dbReference>
<keyword evidence="16" id="KW-1185">Reference proteome</keyword>
<dbReference type="Pfam" id="PF00072">
    <property type="entry name" value="Response_reg"/>
    <property type="match status" value="1"/>
</dbReference>
<dbReference type="InterPro" id="IPR003594">
    <property type="entry name" value="HATPase_dom"/>
</dbReference>
<dbReference type="SUPFAM" id="SSF47384">
    <property type="entry name" value="Homodimeric domain of signal transducing histidine kinase"/>
    <property type="match status" value="1"/>
</dbReference>
<keyword evidence="10" id="KW-0472">Membrane</keyword>
<feature type="domain" description="Response regulatory" evidence="14">
    <location>
        <begin position="738"/>
        <end position="853"/>
    </location>
</feature>
<dbReference type="RefSeq" id="WP_084598158.1">
    <property type="nucleotide sequence ID" value="NZ_CP011071.1"/>
</dbReference>
<dbReference type="InterPro" id="IPR036097">
    <property type="entry name" value="HisK_dim/P_sf"/>
</dbReference>
<feature type="modified residue" description="4-aspartylphosphate" evidence="7">
    <location>
        <position position="786"/>
    </location>
</feature>
<dbReference type="CDD" id="cd00082">
    <property type="entry name" value="HisKA"/>
    <property type="match status" value="1"/>
</dbReference>
<dbReference type="PRINTS" id="PR00032">
    <property type="entry name" value="HTHARAC"/>
</dbReference>
<dbReference type="CDD" id="cd17574">
    <property type="entry name" value="REC_OmpR"/>
    <property type="match status" value="1"/>
</dbReference>
<evidence type="ECO:0000256" key="10">
    <source>
        <dbReference type="SAM" id="Phobius"/>
    </source>
</evidence>
<dbReference type="GO" id="GO:0000155">
    <property type="term" value="F:phosphorelay sensor kinase activity"/>
    <property type="evidence" value="ECO:0007669"/>
    <property type="project" value="InterPro"/>
</dbReference>
<evidence type="ECO:0000256" key="3">
    <source>
        <dbReference type="ARBA" id="ARBA00022553"/>
    </source>
</evidence>
<evidence type="ECO:0000256" key="9">
    <source>
        <dbReference type="SAM" id="Coils"/>
    </source>
</evidence>
<keyword evidence="4" id="KW-0805">Transcription regulation</keyword>
<evidence type="ECO:0000256" key="2">
    <source>
        <dbReference type="ARBA" id="ARBA00012438"/>
    </source>
</evidence>
<dbReference type="Gene3D" id="3.30.565.10">
    <property type="entry name" value="Histidine kinase-like ATPase, C-terminal domain"/>
    <property type="match status" value="1"/>
</dbReference>
<evidence type="ECO:0000256" key="5">
    <source>
        <dbReference type="ARBA" id="ARBA00023125"/>
    </source>
</evidence>
<dbReference type="Gene3D" id="1.10.287.130">
    <property type="match status" value="1"/>
</dbReference>
<keyword evidence="11" id="KW-0732">Signal</keyword>
<organism evidence="15 16">
    <name type="scientific">Flagellimonas lutaonensis</name>
    <dbReference type="NCBI Taxonomy" id="516051"/>
    <lineage>
        <taxon>Bacteria</taxon>
        <taxon>Pseudomonadati</taxon>
        <taxon>Bacteroidota</taxon>
        <taxon>Flavobacteriia</taxon>
        <taxon>Flavobacteriales</taxon>
        <taxon>Flavobacteriaceae</taxon>
        <taxon>Flagellimonas</taxon>
    </lineage>
</organism>
<dbReference type="EMBL" id="CP011071">
    <property type="protein sequence ID" value="AKA34512.1"/>
    <property type="molecule type" value="Genomic_DNA"/>
</dbReference>
<keyword evidence="10" id="KW-0812">Transmembrane</keyword>
<dbReference type="STRING" id="516051.VC82_857"/>
<dbReference type="FunFam" id="1.10.287.130:FF:000045">
    <property type="entry name" value="Two-component system sensor histidine kinase/response regulator"/>
    <property type="match status" value="1"/>
</dbReference>
<dbReference type="Pfam" id="PF00512">
    <property type="entry name" value="HisKA"/>
    <property type="match status" value="1"/>
</dbReference>
<dbReference type="EC" id="2.7.13.3" evidence="2"/>
<dbReference type="InterPro" id="IPR018060">
    <property type="entry name" value="HTH_AraC"/>
</dbReference>
<evidence type="ECO:0000256" key="4">
    <source>
        <dbReference type="ARBA" id="ARBA00023015"/>
    </source>
</evidence>
<dbReference type="GO" id="GO:0043565">
    <property type="term" value="F:sequence-specific DNA binding"/>
    <property type="evidence" value="ECO:0007669"/>
    <property type="project" value="InterPro"/>
</dbReference>
<sequence>MRQCLIVVLLSFLPFSILGQDTYNIDSLQSVYSQTDNDTVKIKVLERLFDNYLYKEPDSSRKYYLQMLSLSREKNFDWGMYKGFLYKSTFYWAQSNLDSVIASMNNALKFAEKLEDDGKISTCYVRLAMAQSNLGNYDEAKRLTYKALEIAKRSNDWEGLYYSYYRLGNTYYYKNDFDNALANYLKVDSIFQHHERKEPALAASLANIGQIYMELENFDKAKTYFLKSKESYRLMDRTEGVMYIGYNMAKLDFNKGHFQKSIDSLIPILDYYSNAGNLTEVSEISGLIGASYLKLQDYRNARKYYENSLETAERSNNKILIASGLIGLAKVEKNQGNPDKAITHLKKALKIYDGMNITYNKSQIFKDLATSYSEIKDYKSAYEYLQAFQSLEDSIIKVENVKNIHELETKYQTEKKEQEIALLNSEKELIEQQKNNQQKLLLIGIGIVTLVGIFLFILFKNRQKTAKKLEELDQLKSRFFANISHEFRTPLTLISGPIEQKLQSGKLSMADRKDFEMIQRNSQRLLSLVDQLLDLSKLETGKYQLRVAKGNLGNLIHALGESFQFTAKQQDIAYKIDVEGLQEAWFDKDVVEKIMANLLSNAMKYTDKGGSVSLKAKRENDKAVILVENTASSINPETLEKLFDRFYQANAHAEGVGIGLSLVKELVGVNHGSIKVDQTSEGTLQFEIVLPIAKSAFKKDEFAEQSFDEAYVAPSIPTAFSIPIEASNDINEDDDRDILLLVEDNAEVRQLLRNTFTGAYRILEAADGQEGIEKALEHVPDLIISDIMMPKVNGLRLCETLKTDERTSHIPIILLTAKAGEEDQYKGLSTGADAYITKPFKTRMLETRVKNLITSRKALRNRYSQEVILKPKDIAITNLDERFLERVQKVLHQKLTESTFSIQEFSEAVGMSRMQLHRKLKALTGHSASEFVRSQRLKLAATLLQNSDANVSEIGFQVGFNDPSYFTKCFREAYGVSPTEYSKKNAS</sequence>
<evidence type="ECO:0000256" key="6">
    <source>
        <dbReference type="ARBA" id="ARBA00023163"/>
    </source>
</evidence>
<evidence type="ECO:0000313" key="15">
    <source>
        <dbReference type="EMBL" id="AKA34512.1"/>
    </source>
</evidence>
<feature type="chain" id="PRO_5002300212" description="histidine kinase" evidence="11">
    <location>
        <begin position="20"/>
        <end position="987"/>
    </location>
</feature>
<dbReference type="Gene3D" id="1.25.40.10">
    <property type="entry name" value="Tetratricopeptide repeat domain"/>
    <property type="match status" value="2"/>
</dbReference>
<feature type="domain" description="Histidine kinase" evidence="13">
    <location>
        <begin position="482"/>
        <end position="694"/>
    </location>
</feature>
<dbReference type="AlphaFoldDB" id="A0A0D5YQF5"/>
<evidence type="ECO:0000313" key="16">
    <source>
        <dbReference type="Proteomes" id="UP000032726"/>
    </source>
</evidence>
<evidence type="ECO:0000256" key="8">
    <source>
        <dbReference type="PROSITE-ProRule" id="PRU00339"/>
    </source>
</evidence>
<dbReference type="InterPro" id="IPR009057">
    <property type="entry name" value="Homeodomain-like_sf"/>
</dbReference>
<dbReference type="SUPFAM" id="SSF46689">
    <property type="entry name" value="Homeodomain-like"/>
    <property type="match status" value="1"/>
</dbReference>
<dbReference type="PROSITE" id="PS50110">
    <property type="entry name" value="RESPONSE_REGULATORY"/>
    <property type="match status" value="1"/>
</dbReference>
<accession>A0A0D5YQF5</accession>
<dbReference type="PROSITE" id="PS00041">
    <property type="entry name" value="HTH_ARAC_FAMILY_1"/>
    <property type="match status" value="1"/>
</dbReference>
<dbReference type="Proteomes" id="UP000032726">
    <property type="component" value="Chromosome"/>
</dbReference>
<feature type="repeat" description="TPR" evidence="8">
    <location>
        <begin position="282"/>
        <end position="315"/>
    </location>
</feature>
<dbReference type="PROSITE" id="PS01124">
    <property type="entry name" value="HTH_ARAC_FAMILY_2"/>
    <property type="match status" value="1"/>
</dbReference>
<dbReference type="PATRIC" id="fig|516051.4.peg.887"/>
<dbReference type="SMART" id="SM00028">
    <property type="entry name" value="TPR"/>
    <property type="match status" value="6"/>
</dbReference>
<dbReference type="SUPFAM" id="SSF48452">
    <property type="entry name" value="TPR-like"/>
    <property type="match status" value="2"/>
</dbReference>
<dbReference type="Gene3D" id="3.40.50.2300">
    <property type="match status" value="1"/>
</dbReference>
<dbReference type="InterPro" id="IPR011006">
    <property type="entry name" value="CheY-like_superfamily"/>
</dbReference>
<dbReference type="SUPFAM" id="SSF55874">
    <property type="entry name" value="ATPase domain of HSP90 chaperone/DNA topoisomerase II/histidine kinase"/>
    <property type="match status" value="1"/>
</dbReference>
<dbReference type="InterPro" id="IPR036890">
    <property type="entry name" value="HATPase_C_sf"/>
</dbReference>
<feature type="coiled-coil region" evidence="9">
    <location>
        <begin position="413"/>
        <end position="440"/>
    </location>
</feature>
<reference evidence="15 16" key="1">
    <citation type="submission" date="2015-03" db="EMBL/GenBank/DDBJ databases">
        <title>Complete genome sequence of Muricauda lutaonensis CC-HSB-11T, isolated from a coastal hot spring.</title>
        <authorList>
            <person name="Kim K.M."/>
        </authorList>
    </citation>
    <scope>NUCLEOTIDE SEQUENCE [LARGE SCALE GENOMIC DNA]</scope>
    <source>
        <strain evidence="15 16">CC-HSB-11</strain>
    </source>
</reference>
<feature type="repeat" description="TPR" evidence="8">
    <location>
        <begin position="161"/>
        <end position="194"/>
    </location>
</feature>
<dbReference type="Gene3D" id="1.10.10.60">
    <property type="entry name" value="Homeodomain-like"/>
    <property type="match status" value="2"/>
</dbReference>
<evidence type="ECO:0000259" key="12">
    <source>
        <dbReference type="PROSITE" id="PS01124"/>
    </source>
</evidence>
<feature type="domain" description="HTH araC/xylS-type" evidence="12">
    <location>
        <begin position="885"/>
        <end position="984"/>
    </location>
</feature>
<dbReference type="Pfam" id="PF02518">
    <property type="entry name" value="HATPase_c"/>
    <property type="match status" value="1"/>
</dbReference>
<evidence type="ECO:0000256" key="7">
    <source>
        <dbReference type="PROSITE-ProRule" id="PRU00169"/>
    </source>
</evidence>
<keyword evidence="3 7" id="KW-0597">Phosphoprotein</keyword>
<dbReference type="GO" id="GO:0003700">
    <property type="term" value="F:DNA-binding transcription factor activity"/>
    <property type="evidence" value="ECO:0007669"/>
    <property type="project" value="InterPro"/>
</dbReference>
<dbReference type="Pfam" id="PF13181">
    <property type="entry name" value="TPR_8"/>
    <property type="match status" value="1"/>
</dbReference>
<evidence type="ECO:0000259" key="14">
    <source>
        <dbReference type="PROSITE" id="PS50110"/>
    </source>
</evidence>
<dbReference type="InterPro" id="IPR019734">
    <property type="entry name" value="TPR_rpt"/>
</dbReference>
<dbReference type="PANTHER" id="PTHR43547:SF2">
    <property type="entry name" value="HYBRID SIGNAL TRANSDUCTION HISTIDINE KINASE C"/>
    <property type="match status" value="1"/>
</dbReference>
<dbReference type="Pfam" id="PF13424">
    <property type="entry name" value="TPR_12"/>
    <property type="match status" value="2"/>
</dbReference>
<dbReference type="PANTHER" id="PTHR43547">
    <property type="entry name" value="TWO-COMPONENT HISTIDINE KINASE"/>
    <property type="match status" value="1"/>
</dbReference>
<gene>
    <name evidence="15" type="ORF">VC82_857</name>
</gene>
<evidence type="ECO:0000256" key="1">
    <source>
        <dbReference type="ARBA" id="ARBA00000085"/>
    </source>
</evidence>